<keyword evidence="2" id="KW-1185">Reference proteome</keyword>
<comment type="caution">
    <text evidence="1">The sequence shown here is derived from an EMBL/GenBank/DDBJ whole genome shotgun (WGS) entry which is preliminary data.</text>
</comment>
<accession>A0ABU5Q8N6</accession>
<dbReference type="EMBL" id="JAYFUM010000008">
    <property type="protein sequence ID" value="MEA5139199.1"/>
    <property type="molecule type" value="Genomic_DNA"/>
</dbReference>
<proteinExistence type="predicted"/>
<reference evidence="1 2" key="1">
    <citation type="submission" date="2023-12" db="EMBL/GenBank/DDBJ databases">
        <title>Novel species of the genus Arcicella isolated from rivers.</title>
        <authorList>
            <person name="Lu H."/>
        </authorList>
    </citation>
    <scope>NUCLEOTIDE SEQUENCE [LARGE SCALE GENOMIC DNA]</scope>
    <source>
        <strain evidence="1 2">KCTC 23307</strain>
    </source>
</reference>
<dbReference type="Proteomes" id="UP001302949">
    <property type="component" value="Unassembled WGS sequence"/>
</dbReference>
<sequence length="140" mass="16221">MKTNIIIFLLVSINSITLFSQAIEMNNPFSFSIKNSSIVIPDSVCKEIKYGKIYVHLIINKEGKLIESTILRLDLKSLTENIQFFNESILTDSSKNIPLKIAKYLPFVRNKIKYIRIHKNKYSQIHEKNYAVIPFSLVNK</sequence>
<evidence type="ECO:0000313" key="1">
    <source>
        <dbReference type="EMBL" id="MEA5139199.1"/>
    </source>
</evidence>
<gene>
    <name evidence="1" type="ORF">VB248_08640</name>
</gene>
<name>A0ABU5Q8N6_9BACT</name>
<organism evidence="1 2">
    <name type="scientific">Arcicella rigui</name>
    <dbReference type="NCBI Taxonomy" id="797020"/>
    <lineage>
        <taxon>Bacteria</taxon>
        <taxon>Pseudomonadati</taxon>
        <taxon>Bacteroidota</taxon>
        <taxon>Cytophagia</taxon>
        <taxon>Cytophagales</taxon>
        <taxon>Flectobacillaceae</taxon>
        <taxon>Arcicella</taxon>
    </lineage>
</organism>
<dbReference type="RefSeq" id="WP_323296357.1">
    <property type="nucleotide sequence ID" value="NZ_JAYFUM010000008.1"/>
</dbReference>
<evidence type="ECO:0000313" key="2">
    <source>
        <dbReference type="Proteomes" id="UP001302949"/>
    </source>
</evidence>
<protein>
    <submittedName>
        <fullName evidence="1">Uncharacterized protein</fullName>
    </submittedName>
</protein>